<name>A0A9J5X2B1_SOLCO</name>
<protein>
    <submittedName>
        <fullName evidence="1">Uncharacterized protein</fullName>
    </submittedName>
</protein>
<accession>A0A9J5X2B1</accession>
<comment type="caution">
    <text evidence="1">The sequence shown here is derived from an EMBL/GenBank/DDBJ whole genome shotgun (WGS) entry which is preliminary data.</text>
</comment>
<dbReference type="EMBL" id="JACXVP010000010">
    <property type="protein sequence ID" value="KAG5581436.1"/>
    <property type="molecule type" value="Genomic_DNA"/>
</dbReference>
<dbReference type="AlphaFoldDB" id="A0A9J5X2B1"/>
<evidence type="ECO:0000313" key="2">
    <source>
        <dbReference type="Proteomes" id="UP000824120"/>
    </source>
</evidence>
<reference evidence="1 2" key="1">
    <citation type="submission" date="2020-09" db="EMBL/GenBank/DDBJ databases">
        <title>De no assembly of potato wild relative species, Solanum commersonii.</title>
        <authorList>
            <person name="Cho K."/>
        </authorList>
    </citation>
    <scope>NUCLEOTIDE SEQUENCE [LARGE SCALE GENOMIC DNA]</scope>
    <source>
        <strain evidence="1">LZ3.2</strain>
        <tissue evidence="1">Leaf</tissue>
    </source>
</reference>
<keyword evidence="2" id="KW-1185">Reference proteome</keyword>
<proteinExistence type="predicted"/>
<gene>
    <name evidence="1" type="ORF">H5410_052063</name>
</gene>
<organism evidence="1 2">
    <name type="scientific">Solanum commersonii</name>
    <name type="common">Commerson's wild potato</name>
    <name type="synonym">Commerson's nightshade</name>
    <dbReference type="NCBI Taxonomy" id="4109"/>
    <lineage>
        <taxon>Eukaryota</taxon>
        <taxon>Viridiplantae</taxon>
        <taxon>Streptophyta</taxon>
        <taxon>Embryophyta</taxon>
        <taxon>Tracheophyta</taxon>
        <taxon>Spermatophyta</taxon>
        <taxon>Magnoliopsida</taxon>
        <taxon>eudicotyledons</taxon>
        <taxon>Gunneridae</taxon>
        <taxon>Pentapetalae</taxon>
        <taxon>asterids</taxon>
        <taxon>lamiids</taxon>
        <taxon>Solanales</taxon>
        <taxon>Solanaceae</taxon>
        <taxon>Solanoideae</taxon>
        <taxon>Solaneae</taxon>
        <taxon>Solanum</taxon>
    </lineage>
</organism>
<evidence type="ECO:0000313" key="1">
    <source>
        <dbReference type="EMBL" id="KAG5581436.1"/>
    </source>
</evidence>
<dbReference type="Proteomes" id="UP000824120">
    <property type="component" value="Chromosome 10"/>
</dbReference>
<sequence length="61" mass="6928">MIFLGMICGTIIINLQPMGKGSKSVHYTNLRKEKKSAELHVLLNCPRSPTLLRLFCEPIWS</sequence>